<dbReference type="AlphaFoldDB" id="A0A1X2J179"/>
<evidence type="ECO:0000313" key="10">
    <source>
        <dbReference type="Proteomes" id="UP000193560"/>
    </source>
</evidence>
<dbReference type="InterPro" id="IPR051361">
    <property type="entry name" value="ThrE/Ser_Exporter"/>
</dbReference>
<gene>
    <name evidence="9" type="ORF">BCR42DRAFT_316231</name>
</gene>
<dbReference type="OrthoDB" id="413008at2759"/>
<feature type="domain" description="Threonine/Serine exporter ThrE" evidence="8">
    <location>
        <begin position="296"/>
        <end position="423"/>
    </location>
</feature>
<feature type="transmembrane region" description="Helical" evidence="6">
    <location>
        <begin position="252"/>
        <end position="272"/>
    </location>
</feature>
<keyword evidence="3 6" id="KW-1133">Transmembrane helix</keyword>
<dbReference type="Pfam" id="PF12821">
    <property type="entry name" value="ThrE_2"/>
    <property type="match status" value="1"/>
</dbReference>
<feature type="transmembrane region" description="Helical" evidence="6">
    <location>
        <begin position="188"/>
        <end position="207"/>
    </location>
</feature>
<evidence type="ECO:0000256" key="3">
    <source>
        <dbReference type="ARBA" id="ARBA00022989"/>
    </source>
</evidence>
<evidence type="ECO:0000313" key="9">
    <source>
        <dbReference type="EMBL" id="ORZ25617.1"/>
    </source>
</evidence>
<dbReference type="InterPro" id="IPR010619">
    <property type="entry name" value="ThrE-like_N"/>
</dbReference>
<evidence type="ECO:0000256" key="1">
    <source>
        <dbReference type="ARBA" id="ARBA00004141"/>
    </source>
</evidence>
<comment type="subcellular location">
    <subcellularLocation>
        <location evidence="1">Membrane</location>
        <topology evidence="1">Multi-pass membrane protein</topology>
    </subcellularLocation>
</comment>
<evidence type="ECO:0000256" key="6">
    <source>
        <dbReference type="SAM" id="Phobius"/>
    </source>
</evidence>
<name>A0A1X2J179_9FUNG</name>
<evidence type="ECO:0008006" key="11">
    <source>
        <dbReference type="Google" id="ProtNLM"/>
    </source>
</evidence>
<sequence length="438" mass="47215">MDKVEQAGYDFNAVAQQMTITADIADILERQDFIIKLGKHLVRTGAPTHRIEAAMETTGKKLEIDGSYFVLPGLIMVSFGDIETHTSETHLIKCSKSLDISKLSLVNEIAHQVAKGQINITDASNRLDDIKNSPPTWNVWMTLLGYTTSSAFIAPLFFGGSWTDCWVSALFGLGVGIATFISERIPMFGNVFEMVVTIVVSVITLALNSYVCYSAVALSSVVVALPGYALTSAVMELSAKNLCSGAVHLIHAIMYVLFLAFGMGYGSTVWSLTHPGVEVISMATCANPVDPYWYFLMLPLTTFGICICFGANIRQYPAFTLNAGVGFVVYYFMTKTVGPNSVITPSVGAFALGLTGNIYGRLTKQLAFVPLMGGIIILVPGSLGVRGAVSLFEDNSDHANGMFAFQIIGIALSITLGLFLANFCVYPGGRKRSVFLGF</sequence>
<dbReference type="GO" id="GO:0016020">
    <property type="term" value="C:membrane"/>
    <property type="evidence" value="ECO:0007669"/>
    <property type="project" value="UniProtKB-SubCell"/>
</dbReference>
<organism evidence="9 10">
    <name type="scientific">Absidia repens</name>
    <dbReference type="NCBI Taxonomy" id="90262"/>
    <lineage>
        <taxon>Eukaryota</taxon>
        <taxon>Fungi</taxon>
        <taxon>Fungi incertae sedis</taxon>
        <taxon>Mucoromycota</taxon>
        <taxon>Mucoromycotina</taxon>
        <taxon>Mucoromycetes</taxon>
        <taxon>Mucorales</taxon>
        <taxon>Cunninghamellaceae</taxon>
        <taxon>Absidia</taxon>
    </lineage>
</organism>
<keyword evidence="4 6" id="KW-0472">Membrane</keyword>
<dbReference type="EMBL" id="MCGE01000001">
    <property type="protein sequence ID" value="ORZ25617.1"/>
    <property type="molecule type" value="Genomic_DNA"/>
</dbReference>
<dbReference type="GO" id="GO:0022857">
    <property type="term" value="F:transmembrane transporter activity"/>
    <property type="evidence" value="ECO:0007669"/>
    <property type="project" value="InterPro"/>
</dbReference>
<evidence type="ECO:0000259" key="7">
    <source>
        <dbReference type="Pfam" id="PF06738"/>
    </source>
</evidence>
<dbReference type="Pfam" id="PF06738">
    <property type="entry name" value="ThrE"/>
    <property type="match status" value="1"/>
</dbReference>
<feature type="transmembrane region" description="Helical" evidence="6">
    <location>
        <begin position="139"/>
        <end position="159"/>
    </location>
</feature>
<feature type="transmembrane region" description="Helical" evidence="6">
    <location>
        <begin position="213"/>
        <end position="231"/>
    </location>
</feature>
<feature type="domain" description="Threonine/serine exporter-like N-terminal" evidence="7">
    <location>
        <begin position="32"/>
        <end position="269"/>
    </location>
</feature>
<dbReference type="InterPro" id="IPR024528">
    <property type="entry name" value="ThrE_2"/>
</dbReference>
<comment type="similarity">
    <text evidence="5">Belongs to the ThrE exporter (TC 2.A.79) family.</text>
</comment>
<feature type="transmembrane region" description="Helical" evidence="6">
    <location>
        <begin position="292"/>
        <end position="309"/>
    </location>
</feature>
<evidence type="ECO:0000259" key="8">
    <source>
        <dbReference type="Pfam" id="PF12821"/>
    </source>
</evidence>
<dbReference type="PANTHER" id="PTHR31082:SF4">
    <property type="entry name" value="PHEROMONE-REGULATED MEMBRANE PROTEIN 10"/>
    <property type="match status" value="1"/>
</dbReference>
<evidence type="ECO:0000256" key="4">
    <source>
        <dbReference type="ARBA" id="ARBA00023136"/>
    </source>
</evidence>
<protein>
    <recommendedName>
        <fullName evidence="11">Threonine/serine exporter-like N-terminal domain-containing protein</fullName>
    </recommendedName>
</protein>
<dbReference type="Proteomes" id="UP000193560">
    <property type="component" value="Unassembled WGS sequence"/>
</dbReference>
<evidence type="ECO:0000256" key="5">
    <source>
        <dbReference type="ARBA" id="ARBA00034125"/>
    </source>
</evidence>
<dbReference type="PANTHER" id="PTHR31082">
    <property type="entry name" value="PHEROMONE-REGULATED MEMBRANE PROTEIN 10"/>
    <property type="match status" value="1"/>
</dbReference>
<keyword evidence="10" id="KW-1185">Reference proteome</keyword>
<accession>A0A1X2J179</accession>
<feature type="transmembrane region" description="Helical" evidence="6">
    <location>
        <begin position="165"/>
        <end position="181"/>
    </location>
</feature>
<feature type="transmembrane region" description="Helical" evidence="6">
    <location>
        <begin position="366"/>
        <end position="383"/>
    </location>
</feature>
<comment type="caution">
    <text evidence="9">The sequence shown here is derived from an EMBL/GenBank/DDBJ whole genome shotgun (WGS) entry which is preliminary data.</text>
</comment>
<dbReference type="STRING" id="90262.A0A1X2J179"/>
<feature type="transmembrane region" description="Helical" evidence="6">
    <location>
        <begin position="339"/>
        <end position="359"/>
    </location>
</feature>
<feature type="transmembrane region" description="Helical" evidence="6">
    <location>
        <begin position="316"/>
        <end position="333"/>
    </location>
</feature>
<reference evidence="9 10" key="1">
    <citation type="submission" date="2016-07" db="EMBL/GenBank/DDBJ databases">
        <title>Pervasive Adenine N6-methylation of Active Genes in Fungi.</title>
        <authorList>
            <consortium name="DOE Joint Genome Institute"/>
            <person name="Mondo S.J."/>
            <person name="Dannebaum R.O."/>
            <person name="Kuo R.C."/>
            <person name="Labutti K."/>
            <person name="Haridas S."/>
            <person name="Kuo A."/>
            <person name="Salamov A."/>
            <person name="Ahrendt S.R."/>
            <person name="Lipzen A."/>
            <person name="Sullivan W."/>
            <person name="Andreopoulos W.B."/>
            <person name="Clum A."/>
            <person name="Lindquist E."/>
            <person name="Daum C."/>
            <person name="Ramamoorthy G.K."/>
            <person name="Gryganskyi A."/>
            <person name="Culley D."/>
            <person name="Magnuson J.K."/>
            <person name="James T.Y."/>
            <person name="O'Malley M.A."/>
            <person name="Stajich J.E."/>
            <person name="Spatafora J.W."/>
            <person name="Visel A."/>
            <person name="Grigoriev I.V."/>
        </authorList>
    </citation>
    <scope>NUCLEOTIDE SEQUENCE [LARGE SCALE GENOMIC DNA]</scope>
    <source>
        <strain evidence="9 10">NRRL 1336</strain>
    </source>
</reference>
<keyword evidence="2 6" id="KW-0812">Transmembrane</keyword>
<feature type="transmembrane region" description="Helical" evidence="6">
    <location>
        <begin position="403"/>
        <end position="426"/>
    </location>
</feature>
<evidence type="ECO:0000256" key="2">
    <source>
        <dbReference type="ARBA" id="ARBA00022692"/>
    </source>
</evidence>
<proteinExistence type="inferred from homology"/>